<feature type="region of interest" description="Disordered" evidence="2">
    <location>
        <begin position="2341"/>
        <end position="2431"/>
    </location>
</feature>
<feature type="region of interest" description="Disordered" evidence="2">
    <location>
        <begin position="1606"/>
        <end position="1671"/>
    </location>
</feature>
<dbReference type="PANTHER" id="PTHR22929:SF0">
    <property type="entry name" value="TRANSCRIPTION FACTOR TFIIIB COMPONENT B'' HOMOLOG"/>
    <property type="match status" value="1"/>
</dbReference>
<feature type="region of interest" description="Disordered" evidence="2">
    <location>
        <begin position="584"/>
        <end position="742"/>
    </location>
</feature>
<feature type="compositionally biased region" description="Low complexity" evidence="2">
    <location>
        <begin position="557"/>
        <end position="569"/>
    </location>
</feature>
<feature type="compositionally biased region" description="Basic residues" evidence="2">
    <location>
        <begin position="1631"/>
        <end position="1640"/>
    </location>
</feature>
<feature type="compositionally biased region" description="Polar residues" evidence="2">
    <location>
        <begin position="515"/>
        <end position="534"/>
    </location>
</feature>
<feature type="compositionally biased region" description="Basic and acidic residues" evidence="2">
    <location>
        <begin position="928"/>
        <end position="938"/>
    </location>
</feature>
<feature type="compositionally biased region" description="Basic and acidic residues" evidence="2">
    <location>
        <begin position="505"/>
        <end position="514"/>
    </location>
</feature>
<keyword evidence="4" id="KW-1185">Reference proteome</keyword>
<feature type="compositionally biased region" description="Acidic residues" evidence="2">
    <location>
        <begin position="1660"/>
        <end position="1671"/>
    </location>
</feature>
<feature type="compositionally biased region" description="Acidic residues" evidence="2">
    <location>
        <begin position="227"/>
        <end position="239"/>
    </location>
</feature>
<name>A0AAX6SCW0_HETGA</name>
<organism evidence="4 5">
    <name type="scientific">Heterocephalus glaber</name>
    <name type="common">Naked mole rat</name>
    <dbReference type="NCBI Taxonomy" id="10181"/>
    <lineage>
        <taxon>Eukaryota</taxon>
        <taxon>Metazoa</taxon>
        <taxon>Chordata</taxon>
        <taxon>Craniata</taxon>
        <taxon>Vertebrata</taxon>
        <taxon>Euteleostomi</taxon>
        <taxon>Mammalia</taxon>
        <taxon>Eutheria</taxon>
        <taxon>Euarchontoglires</taxon>
        <taxon>Glires</taxon>
        <taxon>Rodentia</taxon>
        <taxon>Hystricomorpha</taxon>
        <taxon>Bathyergidae</taxon>
        <taxon>Heterocephalus</taxon>
    </lineage>
</organism>
<feature type="compositionally biased region" description="Basic and acidic residues" evidence="2">
    <location>
        <begin position="959"/>
        <end position="998"/>
    </location>
</feature>
<evidence type="ECO:0000313" key="5">
    <source>
        <dbReference type="RefSeq" id="XP_021106356.1"/>
    </source>
</evidence>
<feature type="compositionally biased region" description="Basic and acidic residues" evidence="2">
    <location>
        <begin position="216"/>
        <end position="226"/>
    </location>
</feature>
<dbReference type="InterPro" id="IPR039467">
    <property type="entry name" value="TFIIIB_B''_Myb"/>
</dbReference>
<accession>A0AAX6SCW0</accession>
<feature type="compositionally biased region" description="Basic and acidic residues" evidence="2">
    <location>
        <begin position="2293"/>
        <end position="2307"/>
    </location>
</feature>
<dbReference type="GO" id="GO:0000126">
    <property type="term" value="C:transcription factor TFIIIB complex"/>
    <property type="evidence" value="ECO:0007669"/>
    <property type="project" value="TreeGrafter"/>
</dbReference>
<dbReference type="SMART" id="SM00717">
    <property type="entry name" value="SANT"/>
    <property type="match status" value="1"/>
</dbReference>
<feature type="region of interest" description="Disordered" evidence="2">
    <location>
        <begin position="1"/>
        <end position="135"/>
    </location>
</feature>
<dbReference type="Proteomes" id="UP000694906">
    <property type="component" value="Unplaced"/>
</dbReference>
<feature type="compositionally biased region" description="Polar residues" evidence="2">
    <location>
        <begin position="469"/>
        <end position="481"/>
    </location>
</feature>
<gene>
    <name evidence="5" type="primary">Bdp1</name>
</gene>
<dbReference type="SUPFAM" id="SSF46689">
    <property type="entry name" value="Homeodomain-like"/>
    <property type="match status" value="1"/>
</dbReference>
<feature type="region of interest" description="Disordered" evidence="2">
    <location>
        <begin position="1941"/>
        <end position="1983"/>
    </location>
</feature>
<feature type="compositionally biased region" description="Polar residues" evidence="2">
    <location>
        <begin position="2238"/>
        <end position="2248"/>
    </location>
</feature>
<feature type="compositionally biased region" description="Polar residues" evidence="2">
    <location>
        <begin position="2035"/>
        <end position="2044"/>
    </location>
</feature>
<feature type="compositionally biased region" description="Low complexity" evidence="2">
    <location>
        <begin position="85"/>
        <end position="111"/>
    </location>
</feature>
<feature type="compositionally biased region" description="Basic and acidic residues" evidence="2">
    <location>
        <begin position="869"/>
        <end position="884"/>
    </location>
</feature>
<feature type="region of interest" description="Disordered" evidence="2">
    <location>
        <begin position="2228"/>
        <end position="2255"/>
    </location>
</feature>
<dbReference type="GO" id="GO:0070898">
    <property type="term" value="P:RNA polymerase III preinitiation complex assembly"/>
    <property type="evidence" value="ECO:0007669"/>
    <property type="project" value="TreeGrafter"/>
</dbReference>
<proteinExistence type="predicted"/>
<feature type="region of interest" description="Disordered" evidence="2">
    <location>
        <begin position="1551"/>
        <end position="1572"/>
    </location>
</feature>
<sequence>MFRRARLSVKPNVRHGGGARGSAAKPQRGLEAARPPEPATDPSPKPVEPTDMPVAVFRGAEPQEKAPTSSDEKIDGENNVEESYTSSSAVSLRRRLSSTSSLVEPSVSVPSQSPPLPTVNQGVPQPNPVRTKEKQLCSDRYRLYKAQKLREMLKEELRKDKKQWKNKYAINESQMPPDRSKMTMRDFIYYLPDNNPMSSSLEQEKKTEKPLTPVQAKDRQESKSALDAEDYEAAEEETDDGPLLVPQVKVAEDGSIILDEESLTVEVLRTKGPCVVEENDPIFECGSTTTYSSFRKNYYSKPWSNKETDMFFLAISMVGTDFSMIGQLFPHRARIEIKNKFKREEKTNGWRIDKAFQEKRPFDFDFFAHLLQKVLAEEEKRKQKSTKNQGVKKKSSKPQKNVKVKKVTSEVVDDDPDECVSAKISDIEGSQRDAQTVTEEDSLTSSGQDAEVVLEQDQNQKRRRKKNQDGANEQEVQSLSGNAAVPLGFSEAEKDKNKCQSLRPEVNESERSEEQMPSCTQNLDDTVDLVSSETVEQRKDPILSPSHHHSNIPAATESSESSPSPVSPSEVAITALCEVNPAKQSCIKERNVDQKSQSLEASQAENVKPMLRGRLQRPKPNLSRAVGKKLVLSQAKTDAENESSHSDTSTEKNHMEKNKMNTFDSGGMENTGKENQEAETMSNLGEKTCLLEDNQPKAPRSAQPVRGRLPRPKPNVWKVTERKETITSQKEGASVEKTQNESCVNKDILQQMEDQSYKNLECEDKQPEKKDTSFQNVQPDEPRALNECLSIQEDSQANVLKQVPILRTQFQKPKPNIVRGIRRRKIPSKEEVPEESPVSGGETAALRELIRPDTSPGEKVPVVITATSKEMKSNLRETGRRDTSPSENIAEMSDVTVIMETGLKATVTESPPREKTPELIDTTGEIETDWKESRREIFPQENDPGEVKSIGETEAGLQETRRENPTGERTLEMIDPTEERGTDLEESERREIPVPGKVPKELKTIGEVETDLKDIEGEISQREKVLMGVSTLEEREIDLKETGKEDISLMETILRKTIVTEEIEADLKETETEISLREREAEQICVIEEMVADLEKTGNIDISPRENLEEPATSREIETDVMQKSSADCSIVPSLDVKNIVSEVQPVVPTSIEENNSEKELSDHLSCSKPASQISEFYKTEDQGIQPPDVSEHFSDTNLSQSLPQEQKPLEVKPAPFVRSRFKRPKPNLARATSKKVTTEAEKYVPEKKLETNHMETIEIQQDREQANTLPLQPDVTSILVSREKDKSGPKKEETVILPCIQTEKDPAPSACEPAEHSQSVQTQENDLAVPMVIQKVNTFQQEMKETVTQMVLPMRARLQRPKPNVKNARHRQVVEKGEAKGMNKNERTVLQKDETNKKSLIVSNSQIETEIEVVSSRVSECNMDENQSHEVLVGNLHVNKKNTSDAKMRFENKPCVPSPAQLIRMKFQKTKPDLGRACSRKVEEAGIEKGPADQSGASKPEEDSLHQGNLDSQLLLKEEAEIVTSPGISARKDCIGSEESVLAKKNVQLEEVGSSENVREETVQDNSASSVVEEQCFSKLTSSPQLLKESYYSKTALDGRTMISSASGSEIDHSERRMQRKIKTSVTRGRGTKRARAKTSRKEPRAPKAMLVTLRASQEEDDDDDAQDFESNYEDESCHLAPEEVNKAPVFVPLGLRSPEPVSAQIEETMEEGCQMKSVSEPISMGIKNHVAGMVEHAYNPSTGEAELEITVNVADVGCVTVVEHLLSNTDETIQKLEQENNLNMSFEMTTGEQNQDEAGTSDGSTEAAITLLTMGDLMLQSEMSTDQGDVGVCVFPDVHSKDKSHIPFSPDNVSHKIVHECQELSSFVINTSATEENKCVSEKQNREEVGLKEEIMENTTSTRSTASKVDSSFQNRSRFVRPEPNLEVLVTNRVDAHQEVSGVSKGDEVESQKETENIASKATELEDKNSGPVRTAENQEQNQLACVQHIKGTSISQEANPTARNEDQEENSQEVQMLPVAPNLSSEAGPPTLVSSGGLSKNSVEEPLIKDAKGDSVSTLHVPECTPTSIPEVQQENITNTQDLTVNLFGNVHQDGEDEQAFILTLVEIPASAAEEFTDAAAQLMPSPVLPAPILVKSGNPKEKADVSMTLPVTSVGEDTVCLSNSERADSEKSPANLDLISRKRFHCMLDESDQVPPTKKSSLILRNDLQQYTSEVCSKELNAFEEKGESHKGQGISTTSRSTYTIPEPQKERLEPVLQNKESRSLDKIIGTCIEKNMPQLSQDNAVMSDEERIDAASKSEQRGVRTKSSKAPLTRSGRRPLGFLALICSKNNLMESDEPTHVRSKKRLKPLLPVSRRNLKRSNPPNETQKKNQESSNVLPSPSDATSTQAEDAGNAATQVSCDQPSLKEECKSGQKQAPESEEPSTVSEYFFGDIFIKVDEAE</sequence>
<feature type="compositionally biased region" description="Basic and acidic residues" evidence="2">
    <location>
        <begin position="760"/>
        <end position="772"/>
    </location>
</feature>
<feature type="region of interest" description="Disordered" evidence="2">
    <location>
        <begin position="2291"/>
        <end position="2320"/>
    </location>
</feature>
<dbReference type="InterPro" id="IPR009057">
    <property type="entry name" value="Homeodomain-like_sf"/>
</dbReference>
<dbReference type="GO" id="GO:0001156">
    <property type="term" value="F:TFIIIC-class transcription factor complex binding"/>
    <property type="evidence" value="ECO:0007669"/>
    <property type="project" value="TreeGrafter"/>
</dbReference>
<feature type="domain" description="Myb-like" evidence="3">
    <location>
        <begin position="299"/>
        <end position="347"/>
    </location>
</feature>
<feature type="compositionally biased region" description="Basic and acidic residues" evidence="2">
    <location>
        <begin position="637"/>
        <end position="659"/>
    </location>
</feature>
<feature type="region of interest" description="Disordered" evidence="2">
    <location>
        <begin position="194"/>
        <end position="239"/>
    </location>
</feature>
<feature type="compositionally biased region" description="Basic and acidic residues" evidence="2">
    <location>
        <begin position="1947"/>
        <end position="1958"/>
    </location>
</feature>
<feature type="compositionally biased region" description="Basic residues" evidence="2">
    <location>
        <begin position="382"/>
        <end position="406"/>
    </location>
</feature>
<feature type="compositionally biased region" description="Polar residues" evidence="2">
    <location>
        <begin position="594"/>
        <end position="605"/>
    </location>
</feature>
<feature type="region of interest" description="Disordered" evidence="2">
    <location>
        <begin position="816"/>
        <end position="998"/>
    </location>
</feature>
<feature type="region of interest" description="Disordered" evidence="2">
    <location>
        <begin position="1996"/>
        <end position="2044"/>
    </location>
</feature>
<reference evidence="5" key="1">
    <citation type="submission" date="2025-08" db="UniProtKB">
        <authorList>
            <consortium name="RefSeq"/>
        </authorList>
    </citation>
    <scope>IDENTIFICATION</scope>
</reference>
<evidence type="ECO:0000259" key="3">
    <source>
        <dbReference type="SMART" id="SM00717"/>
    </source>
</evidence>
<evidence type="ECO:0000256" key="1">
    <source>
        <dbReference type="SAM" id="Coils"/>
    </source>
</evidence>
<keyword evidence="1" id="KW-0175">Coiled coil</keyword>
<dbReference type="RefSeq" id="XP_021106356.1">
    <property type="nucleotide sequence ID" value="XM_021250697.1"/>
</dbReference>
<feature type="region of interest" description="Disordered" evidence="2">
    <location>
        <begin position="760"/>
        <end position="779"/>
    </location>
</feature>
<feature type="compositionally biased region" description="Pro residues" evidence="2">
    <location>
        <begin position="35"/>
        <end position="47"/>
    </location>
</feature>
<dbReference type="GeneID" id="101708558"/>
<feature type="compositionally biased region" description="Polar residues" evidence="2">
    <location>
        <begin position="2378"/>
        <end position="2408"/>
    </location>
</feature>
<evidence type="ECO:0000313" key="4">
    <source>
        <dbReference type="Proteomes" id="UP000694906"/>
    </source>
</evidence>
<dbReference type="CTD" id="55814"/>
<evidence type="ECO:0000256" key="2">
    <source>
        <dbReference type="SAM" id="MobiDB-lite"/>
    </source>
</evidence>
<dbReference type="InterPro" id="IPR001005">
    <property type="entry name" value="SANT/Myb"/>
</dbReference>
<feature type="region of interest" description="Disordered" evidence="2">
    <location>
        <begin position="1485"/>
        <end position="1509"/>
    </location>
</feature>
<dbReference type="PANTHER" id="PTHR22929">
    <property type="entry name" value="RNA POLYMERASE III TRANSCRIPTION INITIATION FACTOR B"/>
    <property type="match status" value="1"/>
</dbReference>
<dbReference type="Pfam" id="PF15963">
    <property type="entry name" value="Myb_DNA-bind_7"/>
    <property type="match status" value="1"/>
</dbReference>
<feature type="compositionally biased region" description="Polar residues" evidence="2">
    <location>
        <begin position="2418"/>
        <end position="2431"/>
    </location>
</feature>
<protein>
    <submittedName>
        <fullName evidence="5">Transcription factor TFIIIB component B'' homolog isoform X1</fullName>
    </submittedName>
</protein>
<feature type="region of interest" description="Disordered" evidence="2">
    <location>
        <begin position="422"/>
        <end position="569"/>
    </location>
</feature>
<feature type="compositionally biased region" description="Polar residues" evidence="2">
    <location>
        <begin position="1996"/>
        <end position="2005"/>
    </location>
</feature>
<feature type="region of interest" description="Disordered" evidence="2">
    <location>
        <begin position="378"/>
        <end position="410"/>
    </location>
</feature>
<feature type="compositionally biased region" description="Polar residues" evidence="2">
    <location>
        <begin position="726"/>
        <end position="742"/>
    </location>
</feature>
<feature type="coiled-coil region" evidence="1">
    <location>
        <begin position="143"/>
        <end position="174"/>
    </location>
</feature>
<feature type="compositionally biased region" description="Polar residues" evidence="2">
    <location>
        <begin position="432"/>
        <end position="448"/>
    </location>
</feature>